<keyword evidence="4 7" id="KW-0732">Signal</keyword>
<dbReference type="GO" id="GO:0044780">
    <property type="term" value="P:bacterial-type flagellum assembly"/>
    <property type="evidence" value="ECO:0007669"/>
    <property type="project" value="InterPro"/>
</dbReference>
<comment type="similarity">
    <text evidence="2">Belongs to the FlgA family.</text>
</comment>
<evidence type="ECO:0000256" key="5">
    <source>
        <dbReference type="ARBA" id="ARBA00022764"/>
    </source>
</evidence>
<comment type="subcellular location">
    <subcellularLocation>
        <location evidence="1">Periplasm</location>
    </subcellularLocation>
</comment>
<dbReference type="Pfam" id="PF17656">
    <property type="entry name" value="ChapFlgA_N"/>
    <property type="match status" value="1"/>
</dbReference>
<evidence type="ECO:0000256" key="6">
    <source>
        <dbReference type="ARBA" id="ARBA00025643"/>
    </source>
</evidence>
<dbReference type="NCBIfam" id="TIGR03170">
    <property type="entry name" value="flgA_cterm"/>
    <property type="match status" value="1"/>
</dbReference>
<evidence type="ECO:0000256" key="4">
    <source>
        <dbReference type="ARBA" id="ARBA00022729"/>
    </source>
</evidence>
<dbReference type="InterPro" id="IPR017585">
    <property type="entry name" value="SAF_FlgA"/>
</dbReference>
<evidence type="ECO:0000256" key="1">
    <source>
        <dbReference type="ARBA" id="ARBA00004418"/>
    </source>
</evidence>
<comment type="caution">
    <text evidence="9">The sequence shown here is derived from an EMBL/GenBank/DDBJ whole genome shotgun (WGS) entry which is preliminary data.</text>
</comment>
<reference evidence="9 10" key="1">
    <citation type="submission" date="2020-08" db="EMBL/GenBank/DDBJ databases">
        <authorList>
            <person name="Criscuolo A."/>
        </authorList>
    </citation>
    <scope>NUCLEOTIDE SEQUENCE [LARGE SCALE GENOMIC DNA]</scope>
    <source>
        <strain evidence="9">CIP111764</strain>
    </source>
</reference>
<dbReference type="EMBL" id="CAJFCI010000057">
    <property type="protein sequence ID" value="CAD5108560.1"/>
    <property type="molecule type" value="Genomic_DNA"/>
</dbReference>
<protein>
    <recommendedName>
        <fullName evidence="3">Flagella basal body P-ring formation protein FlgA</fullName>
    </recommendedName>
</protein>
<feature type="domain" description="SAF" evidence="8">
    <location>
        <begin position="128"/>
        <end position="190"/>
    </location>
</feature>
<dbReference type="InterPro" id="IPR039246">
    <property type="entry name" value="Flagellar_FlgA"/>
</dbReference>
<dbReference type="InterPro" id="IPR041231">
    <property type="entry name" value="FlgA_N"/>
</dbReference>
<dbReference type="Proteomes" id="UP000583387">
    <property type="component" value="Unassembled WGS sequence"/>
</dbReference>
<accession>A0A7U7EQZ7</accession>
<evidence type="ECO:0000256" key="7">
    <source>
        <dbReference type="SAM" id="SignalP"/>
    </source>
</evidence>
<evidence type="ECO:0000256" key="2">
    <source>
        <dbReference type="ARBA" id="ARBA00010474"/>
    </source>
</evidence>
<dbReference type="SMART" id="SM00858">
    <property type="entry name" value="SAF"/>
    <property type="match status" value="1"/>
</dbReference>
<dbReference type="Gene3D" id="3.90.1210.10">
    <property type="entry name" value="Antifreeze-like/N-acetylneuraminic acid synthase C-terminal domain"/>
    <property type="match status" value="1"/>
</dbReference>
<proteinExistence type="inferred from homology"/>
<keyword evidence="10" id="KW-1185">Reference proteome</keyword>
<dbReference type="PANTHER" id="PTHR36307:SF1">
    <property type="entry name" value="FLAGELLA BASAL BODY P-RING FORMATION PROTEIN FLGA"/>
    <property type="match status" value="1"/>
</dbReference>
<feature type="chain" id="PRO_5031120257" description="Flagella basal body P-ring formation protein FlgA" evidence="7">
    <location>
        <begin position="38"/>
        <end position="253"/>
    </location>
</feature>
<keyword evidence="5" id="KW-0574">Periplasm</keyword>
<comment type="function">
    <text evidence="6">Involved in the assembly process of the P-ring formation. It may associate with FlgF on the rod constituting a structure essential for the P-ring assembly or may act as a modulator protein for the P-ring assembly.</text>
</comment>
<name>A0A7U7EQZ7_9GAMM</name>
<gene>
    <name evidence="9" type="ORF">PSEWESI4_02848</name>
</gene>
<dbReference type="Gene3D" id="2.30.30.760">
    <property type="match status" value="1"/>
</dbReference>
<sequence length="253" mass="27664">MNLMTTYFRRLVAKRHAICLAVLPGLPWLGYSSAANATTTPPEVLIGTAQGFLEFTVEDYLQRSGIEGRYEIQVNRLDPRLRLAQCDRDLTASQENAASPIGRVTVRVRCDGNSPWTVFVPAQVKLFRDVVALIRPMKRGETIGVDDLSLVERDVGLLGQGYLTAMEQAVGKTITRPLLADQVLAPAHLQRSQVVRKGDHVMISARGGKVNVHMNGEALSDGAEGQQIRVRNLSSQRVIKARVAGPGMVEVAL</sequence>
<feature type="signal peptide" evidence="7">
    <location>
        <begin position="1"/>
        <end position="37"/>
    </location>
</feature>
<dbReference type="Pfam" id="PF13144">
    <property type="entry name" value="ChapFlgA"/>
    <property type="match status" value="1"/>
</dbReference>
<dbReference type="RefSeq" id="WP_187671883.1">
    <property type="nucleotide sequence ID" value="NZ_CAJFCI010000057.1"/>
</dbReference>
<dbReference type="GO" id="GO:0042597">
    <property type="term" value="C:periplasmic space"/>
    <property type="evidence" value="ECO:0007669"/>
    <property type="project" value="UniProtKB-SubCell"/>
</dbReference>
<dbReference type="AlphaFoldDB" id="A0A7U7EQZ7"/>
<organism evidence="9 10">
    <name type="scientific">Zestomonas carbonaria</name>
    <dbReference type="NCBI Taxonomy" id="2762745"/>
    <lineage>
        <taxon>Bacteria</taxon>
        <taxon>Pseudomonadati</taxon>
        <taxon>Pseudomonadota</taxon>
        <taxon>Gammaproteobacteria</taxon>
        <taxon>Pseudomonadales</taxon>
        <taxon>Pseudomonadaceae</taxon>
        <taxon>Zestomonas</taxon>
    </lineage>
</organism>
<dbReference type="PANTHER" id="PTHR36307">
    <property type="entry name" value="FLAGELLA BASAL BODY P-RING FORMATION PROTEIN FLGA"/>
    <property type="match status" value="1"/>
</dbReference>
<dbReference type="InterPro" id="IPR013974">
    <property type="entry name" value="SAF"/>
</dbReference>
<dbReference type="CDD" id="cd11614">
    <property type="entry name" value="SAF_CpaB_FlgA_like"/>
    <property type="match status" value="1"/>
</dbReference>
<evidence type="ECO:0000256" key="3">
    <source>
        <dbReference type="ARBA" id="ARBA00014754"/>
    </source>
</evidence>
<evidence type="ECO:0000259" key="8">
    <source>
        <dbReference type="SMART" id="SM00858"/>
    </source>
</evidence>
<evidence type="ECO:0000313" key="10">
    <source>
        <dbReference type="Proteomes" id="UP000583387"/>
    </source>
</evidence>
<evidence type="ECO:0000313" key="9">
    <source>
        <dbReference type="EMBL" id="CAD5108560.1"/>
    </source>
</evidence>